<proteinExistence type="inferred from homology"/>
<feature type="domain" description="Transcription factor CBF/NF-Y/archaeal histone" evidence="9">
    <location>
        <begin position="141"/>
        <end position="202"/>
    </location>
</feature>
<feature type="compositionally biased region" description="Low complexity" evidence="8">
    <location>
        <begin position="75"/>
        <end position="94"/>
    </location>
</feature>
<dbReference type="AlphaFoldDB" id="A0A445I7L7"/>
<accession>A0A445I7L7</accession>
<gene>
    <name evidence="10" type="ORF">D0Y65_031313</name>
</gene>
<feature type="region of interest" description="Disordered" evidence="8">
    <location>
        <begin position="286"/>
        <end position="308"/>
    </location>
</feature>
<dbReference type="Pfam" id="PF00808">
    <property type="entry name" value="CBFD_NFYB_HMF"/>
    <property type="match status" value="1"/>
</dbReference>
<dbReference type="GO" id="GO:0000978">
    <property type="term" value="F:RNA polymerase II cis-regulatory region sequence-specific DNA binding"/>
    <property type="evidence" value="ECO:0007669"/>
    <property type="project" value="TreeGrafter"/>
</dbReference>
<dbReference type="PANTHER" id="PTHR10252:SF8">
    <property type="entry name" value="NUCLEAR TRANSCRIPTION FACTOR Y SUBUNIT GAMMA"/>
    <property type="match status" value="1"/>
</dbReference>
<evidence type="ECO:0000256" key="5">
    <source>
        <dbReference type="ARBA" id="ARBA00023163"/>
    </source>
</evidence>
<comment type="similarity">
    <text evidence="7">Belongs to the NFYC/HAP5 subunit family.</text>
</comment>
<keyword evidence="11" id="KW-1185">Reference proteome</keyword>
<evidence type="ECO:0000256" key="4">
    <source>
        <dbReference type="ARBA" id="ARBA00023159"/>
    </source>
</evidence>
<keyword evidence="5" id="KW-0804">Transcription</keyword>
<dbReference type="InterPro" id="IPR050568">
    <property type="entry name" value="Transcr_DNA_Rep_Reg"/>
</dbReference>
<organism evidence="10 11">
    <name type="scientific">Glycine soja</name>
    <name type="common">Wild soybean</name>
    <dbReference type="NCBI Taxonomy" id="3848"/>
    <lineage>
        <taxon>Eukaryota</taxon>
        <taxon>Viridiplantae</taxon>
        <taxon>Streptophyta</taxon>
        <taxon>Embryophyta</taxon>
        <taxon>Tracheophyta</taxon>
        <taxon>Spermatophyta</taxon>
        <taxon>Magnoliopsida</taxon>
        <taxon>eudicotyledons</taxon>
        <taxon>Gunneridae</taxon>
        <taxon>Pentapetalae</taxon>
        <taxon>rosids</taxon>
        <taxon>fabids</taxon>
        <taxon>Fabales</taxon>
        <taxon>Fabaceae</taxon>
        <taxon>Papilionoideae</taxon>
        <taxon>50 kb inversion clade</taxon>
        <taxon>NPAAA clade</taxon>
        <taxon>indigoferoid/millettioid clade</taxon>
        <taxon>Phaseoleae</taxon>
        <taxon>Glycine</taxon>
        <taxon>Glycine subgen. Soja</taxon>
    </lineage>
</organism>
<keyword evidence="2" id="KW-0805">Transcription regulation</keyword>
<name>A0A445I7L7_GLYSO</name>
<dbReference type="Gene3D" id="1.10.20.10">
    <property type="entry name" value="Histone, subunit A"/>
    <property type="match status" value="1"/>
</dbReference>
<protein>
    <submittedName>
        <fullName evidence="10">Nuclear transcription factor Y subunit C-9 isoform D</fullName>
    </submittedName>
</protein>
<evidence type="ECO:0000256" key="8">
    <source>
        <dbReference type="SAM" id="MobiDB-lite"/>
    </source>
</evidence>
<dbReference type="Proteomes" id="UP000289340">
    <property type="component" value="Chromosome 11"/>
</dbReference>
<evidence type="ECO:0000313" key="11">
    <source>
        <dbReference type="Proteomes" id="UP000289340"/>
    </source>
</evidence>
<evidence type="ECO:0000256" key="3">
    <source>
        <dbReference type="ARBA" id="ARBA00023125"/>
    </source>
</evidence>
<dbReference type="SUPFAM" id="SSF47113">
    <property type="entry name" value="Histone-fold"/>
    <property type="match status" value="1"/>
</dbReference>
<evidence type="ECO:0000256" key="2">
    <source>
        <dbReference type="ARBA" id="ARBA00023015"/>
    </source>
</evidence>
<evidence type="ECO:0000256" key="6">
    <source>
        <dbReference type="ARBA" id="ARBA00023242"/>
    </source>
</evidence>
<feature type="compositionally biased region" description="Pro residues" evidence="8">
    <location>
        <begin position="290"/>
        <end position="302"/>
    </location>
</feature>
<keyword evidence="3" id="KW-0238">DNA-binding</keyword>
<comment type="subcellular location">
    <subcellularLocation>
        <location evidence="1">Nucleus</location>
    </subcellularLocation>
</comment>
<dbReference type="CDD" id="cd22908">
    <property type="entry name" value="HFD_NFYC-like"/>
    <property type="match status" value="1"/>
</dbReference>
<dbReference type="GO" id="GO:0046982">
    <property type="term" value="F:protein heterodimerization activity"/>
    <property type="evidence" value="ECO:0007669"/>
    <property type="project" value="InterPro"/>
</dbReference>
<evidence type="ECO:0000256" key="7">
    <source>
        <dbReference type="ARBA" id="ARBA00038129"/>
    </source>
</evidence>
<dbReference type="EMBL" id="QZWG01000011">
    <property type="protein sequence ID" value="RZB82043.1"/>
    <property type="molecule type" value="Genomic_DNA"/>
</dbReference>
<dbReference type="GO" id="GO:0005634">
    <property type="term" value="C:nucleus"/>
    <property type="evidence" value="ECO:0007669"/>
    <property type="project" value="UniProtKB-SubCell"/>
</dbReference>
<evidence type="ECO:0000259" key="9">
    <source>
        <dbReference type="Pfam" id="PF00808"/>
    </source>
</evidence>
<evidence type="ECO:0000313" key="10">
    <source>
        <dbReference type="EMBL" id="RZB82043.1"/>
    </source>
</evidence>
<reference evidence="10 11" key="1">
    <citation type="submission" date="2018-09" db="EMBL/GenBank/DDBJ databases">
        <title>A high-quality reference genome of wild soybean provides a powerful tool to mine soybean genomes.</title>
        <authorList>
            <person name="Xie M."/>
            <person name="Chung C.Y.L."/>
            <person name="Li M.-W."/>
            <person name="Wong F.-L."/>
            <person name="Chan T.-F."/>
            <person name="Lam H.-M."/>
        </authorList>
    </citation>
    <scope>NUCLEOTIDE SEQUENCE [LARGE SCALE GENOMIC DNA]</scope>
    <source>
        <strain evidence="11">cv. W05</strain>
        <tissue evidence="10">Hypocotyl of etiolated seedlings</tissue>
    </source>
</reference>
<dbReference type="InterPro" id="IPR003958">
    <property type="entry name" value="CBFA_NFYB_domain"/>
</dbReference>
<sequence>PKAWAFNLMLVADPGVVSVACKSTILSFVIDSYCGEYMMVKEYFAVYNNNAKMDQNQHVQPAQEAYGENQYQSNPVTTPTVLPTQTSDSSLSSSYPRQHPNDPQLEAMYELRQERLQQQLNNFWAKQCQEIQEATDLRTHSLPLARIKKIMKSDEDVKLVSAEAPVVFAKACEMFIMELTLRAWANVEEDQRKIIKKHDIASSISRADVFDFLIDTVPRPLENILDQQGFVGLPTSTVPTPLNDACYHNPPPQALVPGNPYGSPRIAVGMPILDQNHPGLQIHHFLTPMEPTPTPTPNPQNPSPSSDC</sequence>
<dbReference type="FunFam" id="1.10.20.10:FF:000006">
    <property type="entry name" value="Nuclear transcription factor Y subunit gamma"/>
    <property type="match status" value="1"/>
</dbReference>
<dbReference type="InterPro" id="IPR009072">
    <property type="entry name" value="Histone-fold"/>
</dbReference>
<feature type="non-terminal residue" evidence="10">
    <location>
        <position position="1"/>
    </location>
</feature>
<dbReference type="PANTHER" id="PTHR10252">
    <property type="entry name" value="HISTONE-LIKE TRANSCRIPTION FACTOR CCAAT-RELATED"/>
    <property type="match status" value="1"/>
</dbReference>
<keyword evidence="4" id="KW-0010">Activator</keyword>
<evidence type="ECO:0000256" key="1">
    <source>
        <dbReference type="ARBA" id="ARBA00004123"/>
    </source>
</evidence>
<dbReference type="GO" id="GO:0000981">
    <property type="term" value="F:DNA-binding transcription factor activity, RNA polymerase II-specific"/>
    <property type="evidence" value="ECO:0007669"/>
    <property type="project" value="TreeGrafter"/>
</dbReference>
<comment type="caution">
    <text evidence="10">The sequence shown here is derived from an EMBL/GenBank/DDBJ whole genome shotgun (WGS) entry which is preliminary data.</text>
</comment>
<feature type="region of interest" description="Disordered" evidence="8">
    <location>
        <begin position="69"/>
        <end position="99"/>
    </location>
</feature>
<keyword evidence="6" id="KW-0539">Nucleus</keyword>